<organism evidence="5 6">
    <name type="scientific">Aspergillus rambellii</name>
    <dbReference type="NCBI Taxonomy" id="308745"/>
    <lineage>
        <taxon>Eukaryota</taxon>
        <taxon>Fungi</taxon>
        <taxon>Dikarya</taxon>
        <taxon>Ascomycota</taxon>
        <taxon>Pezizomycotina</taxon>
        <taxon>Eurotiomycetes</taxon>
        <taxon>Eurotiomycetidae</taxon>
        <taxon>Eurotiales</taxon>
        <taxon>Aspergillaceae</taxon>
        <taxon>Aspergillus</taxon>
        <taxon>Aspergillus subgen. Nidulantes</taxon>
    </lineage>
</organism>
<evidence type="ECO:0000313" key="5">
    <source>
        <dbReference type="EMBL" id="KKK13226.1"/>
    </source>
</evidence>
<evidence type="ECO:0000256" key="3">
    <source>
        <dbReference type="PROSITE-ProRule" id="PRU00023"/>
    </source>
</evidence>
<comment type="caution">
    <text evidence="5">The sequence shown here is derived from an EMBL/GenBank/DDBJ whole genome shotgun (WGS) entry which is preliminary data.</text>
</comment>
<feature type="repeat" description="ANK" evidence="3">
    <location>
        <begin position="83"/>
        <end position="115"/>
    </location>
</feature>
<dbReference type="Proteomes" id="UP000034291">
    <property type="component" value="Unassembled WGS sequence"/>
</dbReference>
<dbReference type="EMBL" id="JZBS01003859">
    <property type="protein sequence ID" value="KKK13226.1"/>
    <property type="molecule type" value="Genomic_DNA"/>
</dbReference>
<accession>A0A0F8UQX9</accession>
<proteinExistence type="predicted"/>
<dbReference type="Pfam" id="PF12796">
    <property type="entry name" value="Ank_2"/>
    <property type="match status" value="2"/>
</dbReference>
<dbReference type="PROSITE" id="PS50297">
    <property type="entry name" value="ANK_REP_REGION"/>
    <property type="match status" value="2"/>
</dbReference>
<dbReference type="Pfam" id="PF13637">
    <property type="entry name" value="Ank_4"/>
    <property type="match status" value="1"/>
</dbReference>
<dbReference type="Gene3D" id="1.25.40.20">
    <property type="entry name" value="Ankyrin repeat-containing domain"/>
    <property type="match status" value="3"/>
</dbReference>
<keyword evidence="6" id="KW-1185">Reference proteome</keyword>
<evidence type="ECO:0000256" key="4">
    <source>
        <dbReference type="SAM" id="MobiDB-lite"/>
    </source>
</evidence>
<dbReference type="AlphaFoldDB" id="A0A0F8UQX9"/>
<dbReference type="PANTHER" id="PTHR24173:SF74">
    <property type="entry name" value="ANKYRIN REPEAT DOMAIN-CONTAINING PROTEIN 16"/>
    <property type="match status" value="1"/>
</dbReference>
<evidence type="ECO:0000256" key="1">
    <source>
        <dbReference type="ARBA" id="ARBA00022737"/>
    </source>
</evidence>
<feature type="repeat" description="ANK" evidence="3">
    <location>
        <begin position="50"/>
        <end position="82"/>
    </location>
</feature>
<evidence type="ECO:0000313" key="6">
    <source>
        <dbReference type="Proteomes" id="UP000034291"/>
    </source>
</evidence>
<dbReference type="InterPro" id="IPR002110">
    <property type="entry name" value="Ankyrin_rpt"/>
</dbReference>
<dbReference type="SUPFAM" id="SSF48403">
    <property type="entry name" value="Ankyrin repeat"/>
    <property type="match status" value="1"/>
</dbReference>
<reference evidence="5 6" key="1">
    <citation type="submission" date="2015-02" db="EMBL/GenBank/DDBJ databases">
        <title>Draft Genome Sequences of Two Closely-Related Aflatoxigenic Aspergillus Species Obtained from the Cote d'Ivoire.</title>
        <authorList>
            <person name="Moore G.G."/>
            <person name="Beltz S.B."/>
            <person name="Mack B.M."/>
        </authorList>
    </citation>
    <scope>NUCLEOTIDE SEQUENCE [LARGE SCALE GENOMIC DNA]</scope>
    <source>
        <strain evidence="5 6">SRRC1468</strain>
    </source>
</reference>
<protein>
    <submittedName>
        <fullName evidence="5">Uncharacterized protein</fullName>
    </submittedName>
</protein>
<name>A0A0F8UQX9_9EURO</name>
<dbReference type="STRING" id="308745.A0A0F8UQX9"/>
<keyword evidence="1" id="KW-0677">Repeat</keyword>
<dbReference type="PANTHER" id="PTHR24173">
    <property type="entry name" value="ANKYRIN REPEAT CONTAINING"/>
    <property type="match status" value="1"/>
</dbReference>
<dbReference type="PROSITE" id="PS50088">
    <property type="entry name" value="ANK_REPEAT"/>
    <property type="match status" value="3"/>
</dbReference>
<keyword evidence="2 3" id="KW-0040">ANK repeat</keyword>
<gene>
    <name evidence="5" type="ORF">ARAM_000553</name>
</gene>
<dbReference type="SMART" id="SM00248">
    <property type="entry name" value="ANK"/>
    <property type="match status" value="6"/>
</dbReference>
<dbReference type="OrthoDB" id="4772757at2759"/>
<evidence type="ECO:0000256" key="2">
    <source>
        <dbReference type="ARBA" id="ARBA00023043"/>
    </source>
</evidence>
<feature type="region of interest" description="Disordered" evidence="4">
    <location>
        <begin position="278"/>
        <end position="302"/>
    </location>
</feature>
<feature type="repeat" description="ANK" evidence="3">
    <location>
        <begin position="218"/>
        <end position="250"/>
    </location>
</feature>
<dbReference type="PRINTS" id="PR01415">
    <property type="entry name" value="ANKYRIN"/>
</dbReference>
<dbReference type="InterPro" id="IPR036770">
    <property type="entry name" value="Ankyrin_rpt-contain_sf"/>
</dbReference>
<sequence length="302" mass="33024">MSFSALPNDLLLIIAECTEAQRDLSALTRCNHRLHHLLCNLLYTNNIRRFGSSGLVWAAVHGRLSVVQRMVGMGANIETRDESGWTPLDLAARNGHYAVVKLLLETGAEDQLYERHRWTPLCAAADGGYTRIVQLLLGADSMSGEFNADSPRRAINPEPRSGEELLLQMLFPKKGDSGNNSDVDLSIPLFLAAKNGHTAVASLLLADRRVHVNYQDASQRTPLMWAVSHSHAKTVKLLLENGADPSIEDCFNHTALLTAASDGNDGIVRILLAHNGSDPNCKDNKGDTPLTEAAKRGHVRVR</sequence>